<keyword evidence="1" id="KW-0472">Membrane</keyword>
<evidence type="ECO:0000256" key="1">
    <source>
        <dbReference type="SAM" id="Phobius"/>
    </source>
</evidence>
<feature type="transmembrane region" description="Helical" evidence="1">
    <location>
        <begin position="6"/>
        <end position="25"/>
    </location>
</feature>
<organism evidence="2 3">
    <name type="scientific">Qipengyuania citrea</name>
    <dbReference type="NCBI Taxonomy" id="225971"/>
    <lineage>
        <taxon>Bacteria</taxon>
        <taxon>Pseudomonadati</taxon>
        <taxon>Pseudomonadota</taxon>
        <taxon>Alphaproteobacteria</taxon>
        <taxon>Sphingomonadales</taxon>
        <taxon>Erythrobacteraceae</taxon>
        <taxon>Qipengyuania</taxon>
    </lineage>
</organism>
<keyword evidence="3" id="KW-1185">Reference proteome</keyword>
<keyword evidence="1" id="KW-0812">Transmembrane</keyword>
<name>A0ABY4UCY1_9SPHN</name>
<keyword evidence="1" id="KW-1133">Transmembrane helix</keyword>
<reference evidence="2 3" key="1">
    <citation type="submission" date="2022-06" db="EMBL/GenBank/DDBJ databases">
        <authorList>
            <person name="Liu G."/>
        </authorList>
    </citation>
    <scope>NUCLEOTIDE SEQUENCE [LARGE SCALE GENOMIC DNA]</scope>
    <source>
        <strain evidence="2 3">E4</strain>
    </source>
</reference>
<accession>A0ABY4UCY1</accession>
<dbReference type="Proteomes" id="UP001056619">
    <property type="component" value="Chromosome"/>
</dbReference>
<dbReference type="EMBL" id="CP098494">
    <property type="protein sequence ID" value="USA62413.1"/>
    <property type="molecule type" value="Genomic_DNA"/>
</dbReference>
<protein>
    <submittedName>
        <fullName evidence="2">Uncharacterized protein</fullName>
    </submittedName>
</protein>
<sequence length="72" mass="7409">MATPFFATVLRGLLAVVVLLDAGFFAAEALRLVGMPSGVVSAIVLVLALNSYSSGEFAFDGATQLARQCSGE</sequence>
<dbReference type="RefSeq" id="WP_158246601.1">
    <property type="nucleotide sequence ID" value="NZ_CP098494.1"/>
</dbReference>
<gene>
    <name evidence="2" type="ORF">NCF85_05420</name>
</gene>
<evidence type="ECO:0000313" key="3">
    <source>
        <dbReference type="Proteomes" id="UP001056619"/>
    </source>
</evidence>
<evidence type="ECO:0000313" key="2">
    <source>
        <dbReference type="EMBL" id="USA62413.1"/>
    </source>
</evidence>
<feature type="transmembrane region" description="Helical" evidence="1">
    <location>
        <begin position="32"/>
        <end position="52"/>
    </location>
</feature>
<proteinExistence type="predicted"/>